<dbReference type="Proteomes" id="UP001213646">
    <property type="component" value="Unassembled WGS sequence"/>
</dbReference>
<name>A0AAW6I6G8_9BACT</name>
<accession>A0AAW6I6G8</accession>
<gene>
    <name evidence="1" type="ORF">PQG89_15585</name>
</gene>
<sequence length="72" mass="8091">MKTQTWHTGNYRAKLANAFVRTARSSLAVSEKIILAGGLRYFSRKPCLTEGICRQALVVHGLPKPEYSQLKK</sequence>
<protein>
    <submittedName>
        <fullName evidence="1">Uncharacterized protein</fullName>
    </submittedName>
</protein>
<comment type="caution">
    <text evidence="1">The sequence shown here is derived from an EMBL/GenBank/DDBJ whole genome shotgun (WGS) entry which is preliminary data.</text>
</comment>
<dbReference type="EMBL" id="JAQPYX010000153">
    <property type="protein sequence ID" value="MDC7150815.1"/>
    <property type="molecule type" value="Genomic_DNA"/>
</dbReference>
<dbReference type="AlphaFoldDB" id="A0AAW6I6G8"/>
<evidence type="ECO:0000313" key="2">
    <source>
        <dbReference type="Proteomes" id="UP001213646"/>
    </source>
</evidence>
<evidence type="ECO:0000313" key="1">
    <source>
        <dbReference type="EMBL" id="MDC7150815.1"/>
    </source>
</evidence>
<proteinExistence type="predicted"/>
<reference evidence="1" key="1">
    <citation type="submission" date="2023-01" db="EMBL/GenBank/DDBJ databases">
        <title>Exploring GABA producing Bacteroides strains toward improving mental health.</title>
        <authorList>
            <person name="Yousuf B."/>
            <person name="Bouhlel N.E."/>
            <person name="Mottawea W."/>
            <person name="Hammami R."/>
        </authorList>
    </citation>
    <scope>NUCLEOTIDE SEQUENCE</scope>
    <source>
        <strain evidence="1">UO.H1047</strain>
    </source>
</reference>
<dbReference type="RefSeq" id="WP_175331236.1">
    <property type="nucleotide sequence ID" value="NZ_JAQPYW010000109.1"/>
</dbReference>
<organism evidence="1 2">
    <name type="scientific">Parabacteroides johnsonii</name>
    <dbReference type="NCBI Taxonomy" id="387661"/>
    <lineage>
        <taxon>Bacteria</taxon>
        <taxon>Pseudomonadati</taxon>
        <taxon>Bacteroidota</taxon>
        <taxon>Bacteroidia</taxon>
        <taxon>Bacteroidales</taxon>
        <taxon>Tannerellaceae</taxon>
        <taxon>Parabacteroides</taxon>
    </lineage>
</organism>